<reference evidence="1 2" key="2">
    <citation type="journal article" date="2013" name="Plant Cell Physiol.">
        <title>Rice Annotation Project Database (RAP-DB): an integrative and interactive database for rice genomics.</title>
        <authorList>
            <person name="Sakai H."/>
            <person name="Lee S.S."/>
            <person name="Tanaka T."/>
            <person name="Numa H."/>
            <person name="Kim J."/>
            <person name="Kawahara Y."/>
            <person name="Wakimoto H."/>
            <person name="Yang C.C."/>
            <person name="Iwamoto M."/>
            <person name="Abe T."/>
            <person name="Yamada Y."/>
            <person name="Muto A."/>
            <person name="Inokuchi H."/>
            <person name="Ikemura T."/>
            <person name="Matsumoto T."/>
            <person name="Sasaki T."/>
            <person name="Itoh T."/>
        </authorList>
    </citation>
    <scope>NUCLEOTIDE SEQUENCE [LARGE SCALE GENOMIC DNA]</scope>
    <source>
        <strain evidence="2">cv. Nipponbare</strain>
    </source>
</reference>
<accession>A0A0P0W891</accession>
<dbReference type="EMBL" id="AP014960">
    <property type="protein sequence ID" value="BAS88455.1"/>
    <property type="molecule type" value="Genomic_DNA"/>
</dbReference>
<keyword evidence="2" id="KW-1185">Reference proteome</keyword>
<dbReference type="AlphaFoldDB" id="A0A0P0W891"/>
<organism evidence="1 2">
    <name type="scientific">Oryza sativa subsp. japonica</name>
    <name type="common">Rice</name>
    <dbReference type="NCBI Taxonomy" id="39947"/>
    <lineage>
        <taxon>Eukaryota</taxon>
        <taxon>Viridiplantae</taxon>
        <taxon>Streptophyta</taxon>
        <taxon>Embryophyta</taxon>
        <taxon>Tracheophyta</taxon>
        <taxon>Spermatophyta</taxon>
        <taxon>Magnoliopsida</taxon>
        <taxon>Liliopsida</taxon>
        <taxon>Poales</taxon>
        <taxon>Poaceae</taxon>
        <taxon>BOP clade</taxon>
        <taxon>Oryzoideae</taxon>
        <taxon>Oryzeae</taxon>
        <taxon>Oryzinae</taxon>
        <taxon>Oryza</taxon>
        <taxon>Oryza sativa</taxon>
    </lineage>
</organism>
<evidence type="ECO:0000313" key="1">
    <source>
        <dbReference type="EMBL" id="BAS88455.1"/>
    </source>
</evidence>
<sequence length="129" mass="14102">MAVIPMPPPIRKVAVGRRVKLRKQYNTGAKRRSARIAKQPALPTMERCQRVLFKRMGWLPGGDGAASMEEVLAQYVAMFEGPLLQHTIAALTAVFGIDIEDDDNPTDSLVEMVGEGVDEAAAEIKEIIA</sequence>
<reference evidence="2" key="1">
    <citation type="journal article" date="2005" name="Nature">
        <title>The map-based sequence of the rice genome.</title>
        <authorList>
            <consortium name="International rice genome sequencing project (IRGSP)"/>
            <person name="Matsumoto T."/>
            <person name="Wu J."/>
            <person name="Kanamori H."/>
            <person name="Katayose Y."/>
            <person name="Fujisawa M."/>
            <person name="Namiki N."/>
            <person name="Mizuno H."/>
            <person name="Yamamoto K."/>
            <person name="Antonio B.A."/>
            <person name="Baba T."/>
            <person name="Sakata K."/>
            <person name="Nagamura Y."/>
            <person name="Aoki H."/>
            <person name="Arikawa K."/>
            <person name="Arita K."/>
            <person name="Bito T."/>
            <person name="Chiden Y."/>
            <person name="Fujitsuka N."/>
            <person name="Fukunaka R."/>
            <person name="Hamada M."/>
            <person name="Harada C."/>
            <person name="Hayashi A."/>
            <person name="Hijishita S."/>
            <person name="Honda M."/>
            <person name="Hosokawa S."/>
            <person name="Ichikawa Y."/>
            <person name="Idonuma A."/>
            <person name="Iijima M."/>
            <person name="Ikeda M."/>
            <person name="Ikeno M."/>
            <person name="Ito K."/>
            <person name="Ito S."/>
            <person name="Ito T."/>
            <person name="Ito Y."/>
            <person name="Ito Y."/>
            <person name="Iwabuchi A."/>
            <person name="Kamiya K."/>
            <person name="Karasawa W."/>
            <person name="Kurita K."/>
            <person name="Katagiri S."/>
            <person name="Kikuta A."/>
            <person name="Kobayashi H."/>
            <person name="Kobayashi N."/>
            <person name="Machita K."/>
            <person name="Maehara T."/>
            <person name="Masukawa M."/>
            <person name="Mizubayashi T."/>
            <person name="Mukai Y."/>
            <person name="Nagasaki H."/>
            <person name="Nagata Y."/>
            <person name="Naito S."/>
            <person name="Nakashima M."/>
            <person name="Nakama Y."/>
            <person name="Nakamichi Y."/>
            <person name="Nakamura M."/>
            <person name="Meguro A."/>
            <person name="Negishi M."/>
            <person name="Ohta I."/>
            <person name="Ohta T."/>
            <person name="Okamoto M."/>
            <person name="Ono N."/>
            <person name="Saji S."/>
            <person name="Sakaguchi M."/>
            <person name="Sakai K."/>
            <person name="Shibata M."/>
            <person name="Shimokawa T."/>
            <person name="Song J."/>
            <person name="Takazaki Y."/>
            <person name="Terasawa K."/>
            <person name="Tsugane M."/>
            <person name="Tsuji K."/>
            <person name="Ueda S."/>
            <person name="Waki K."/>
            <person name="Yamagata H."/>
            <person name="Yamamoto M."/>
            <person name="Yamamoto S."/>
            <person name="Yamane H."/>
            <person name="Yoshiki S."/>
            <person name="Yoshihara R."/>
            <person name="Yukawa K."/>
            <person name="Zhong H."/>
            <person name="Yano M."/>
            <person name="Yuan Q."/>
            <person name="Ouyang S."/>
            <person name="Liu J."/>
            <person name="Jones K.M."/>
            <person name="Gansberger K."/>
            <person name="Moffat K."/>
            <person name="Hill J."/>
            <person name="Bera J."/>
            <person name="Fadrosh D."/>
            <person name="Jin S."/>
            <person name="Johri S."/>
            <person name="Kim M."/>
            <person name="Overton L."/>
            <person name="Reardon M."/>
            <person name="Tsitrin T."/>
            <person name="Vuong H."/>
            <person name="Weaver B."/>
            <person name="Ciecko A."/>
            <person name="Tallon L."/>
            <person name="Jackson J."/>
            <person name="Pai G."/>
            <person name="Aken S.V."/>
            <person name="Utterback T."/>
            <person name="Reidmuller S."/>
            <person name="Feldblyum T."/>
            <person name="Hsiao J."/>
            <person name="Zismann V."/>
            <person name="Iobst S."/>
            <person name="de Vazeille A.R."/>
            <person name="Buell C.R."/>
            <person name="Ying K."/>
            <person name="Li Y."/>
            <person name="Lu T."/>
            <person name="Huang Y."/>
            <person name="Zhao Q."/>
            <person name="Feng Q."/>
            <person name="Zhang L."/>
            <person name="Zhu J."/>
            <person name="Weng Q."/>
            <person name="Mu J."/>
            <person name="Lu Y."/>
            <person name="Fan D."/>
            <person name="Liu Y."/>
            <person name="Guan J."/>
            <person name="Zhang Y."/>
            <person name="Yu S."/>
            <person name="Liu X."/>
            <person name="Zhang Y."/>
            <person name="Hong G."/>
            <person name="Han B."/>
            <person name="Choisne N."/>
            <person name="Demange N."/>
            <person name="Orjeda G."/>
            <person name="Samain S."/>
            <person name="Cattolico L."/>
            <person name="Pelletier E."/>
            <person name="Couloux A."/>
            <person name="Segurens B."/>
            <person name="Wincker P."/>
            <person name="D'Hont A."/>
            <person name="Scarpelli C."/>
            <person name="Weissenbach J."/>
            <person name="Salanoubat M."/>
            <person name="Quetier F."/>
            <person name="Yu Y."/>
            <person name="Kim H.R."/>
            <person name="Rambo T."/>
            <person name="Currie J."/>
            <person name="Collura K."/>
            <person name="Luo M."/>
            <person name="Yang T."/>
            <person name="Ammiraju J.S.S."/>
            <person name="Engler F."/>
            <person name="Soderlund C."/>
            <person name="Wing R.A."/>
            <person name="Palmer L.E."/>
            <person name="de la Bastide M."/>
            <person name="Spiegel L."/>
            <person name="Nascimento L."/>
            <person name="Zutavern T."/>
            <person name="O'Shaughnessy A."/>
            <person name="Dike S."/>
            <person name="Dedhia N."/>
            <person name="Preston R."/>
            <person name="Balija V."/>
            <person name="McCombie W.R."/>
            <person name="Chow T."/>
            <person name="Chen H."/>
            <person name="Chung M."/>
            <person name="Chen C."/>
            <person name="Shaw J."/>
            <person name="Wu H."/>
            <person name="Hsiao K."/>
            <person name="Chao Y."/>
            <person name="Chu M."/>
            <person name="Cheng C."/>
            <person name="Hour A."/>
            <person name="Lee P."/>
            <person name="Lin S."/>
            <person name="Lin Y."/>
            <person name="Liou J."/>
            <person name="Liu S."/>
            <person name="Hsing Y."/>
            <person name="Raghuvanshi S."/>
            <person name="Mohanty A."/>
            <person name="Bharti A.K."/>
            <person name="Gaur A."/>
            <person name="Gupta V."/>
            <person name="Kumar D."/>
            <person name="Ravi V."/>
            <person name="Vij S."/>
            <person name="Kapur A."/>
            <person name="Khurana P."/>
            <person name="Khurana P."/>
            <person name="Khurana J.P."/>
            <person name="Tyagi A.K."/>
            <person name="Gaikwad K."/>
            <person name="Singh A."/>
            <person name="Dalal V."/>
            <person name="Srivastava S."/>
            <person name="Dixit A."/>
            <person name="Pal A.K."/>
            <person name="Ghazi I.A."/>
            <person name="Yadav M."/>
            <person name="Pandit A."/>
            <person name="Bhargava A."/>
            <person name="Sureshbabu K."/>
            <person name="Batra K."/>
            <person name="Sharma T.R."/>
            <person name="Mohapatra T."/>
            <person name="Singh N.K."/>
            <person name="Messing J."/>
            <person name="Nelson A.B."/>
            <person name="Fuks G."/>
            <person name="Kavchok S."/>
            <person name="Keizer G."/>
            <person name="Linton E."/>
            <person name="Llaca V."/>
            <person name="Song R."/>
            <person name="Tanyolac B."/>
            <person name="Young S."/>
            <person name="Ho-Il K."/>
            <person name="Hahn J.H."/>
            <person name="Sangsakoo G."/>
            <person name="Vanavichit A."/>
            <person name="de Mattos Luiz.A.T."/>
            <person name="Zimmer P.D."/>
            <person name="Malone G."/>
            <person name="Dellagostin O."/>
            <person name="de Oliveira A.C."/>
            <person name="Bevan M."/>
            <person name="Bancroft I."/>
            <person name="Minx P."/>
            <person name="Cordum H."/>
            <person name="Wilson R."/>
            <person name="Cheng Z."/>
            <person name="Jin W."/>
            <person name="Jiang J."/>
            <person name="Leong S.A."/>
            <person name="Iwama H."/>
            <person name="Gojobori T."/>
            <person name="Itoh T."/>
            <person name="Niimura Y."/>
            <person name="Fujii Y."/>
            <person name="Habara T."/>
            <person name="Sakai H."/>
            <person name="Sato Y."/>
            <person name="Wilson G."/>
            <person name="Kumar K."/>
            <person name="McCouch S."/>
            <person name="Juretic N."/>
            <person name="Hoen D."/>
            <person name="Wright S."/>
            <person name="Bruskiewich R."/>
            <person name="Bureau T."/>
            <person name="Miyao A."/>
            <person name="Hirochika H."/>
            <person name="Nishikawa T."/>
            <person name="Kadowaki K."/>
            <person name="Sugiura M."/>
            <person name="Burr B."/>
            <person name="Sasaki T."/>
        </authorList>
    </citation>
    <scope>NUCLEOTIDE SEQUENCE [LARGE SCALE GENOMIC DNA]</scope>
    <source>
        <strain evidence="2">cv. Nipponbare</strain>
    </source>
</reference>
<name>A0A0P0W891_ORYSJ</name>
<dbReference type="Proteomes" id="UP000059680">
    <property type="component" value="Chromosome 4"/>
</dbReference>
<gene>
    <name evidence="1" type="ordered locus">Os04g0298400</name>
    <name evidence="1" type="ORF">OSNPB_040298400</name>
</gene>
<proteinExistence type="predicted"/>
<dbReference type="FunCoup" id="A0A0P0W891">
    <property type="interactions" value="102"/>
</dbReference>
<dbReference type="PaxDb" id="39947-A0A0P0W891"/>
<dbReference type="InParanoid" id="A0A0P0W891"/>
<protein>
    <submittedName>
        <fullName evidence="1">Os04g0298400 protein</fullName>
    </submittedName>
</protein>
<reference evidence="1 2" key="3">
    <citation type="journal article" date="2013" name="Rice">
        <title>Improvement of the Oryza sativa Nipponbare reference genome using next generation sequence and optical map data.</title>
        <authorList>
            <person name="Kawahara Y."/>
            <person name="de la Bastide M."/>
            <person name="Hamilton J.P."/>
            <person name="Kanamori H."/>
            <person name="McCombie W.R."/>
            <person name="Ouyang S."/>
            <person name="Schwartz D.C."/>
            <person name="Tanaka T."/>
            <person name="Wu J."/>
            <person name="Zhou S."/>
            <person name="Childs K.L."/>
            <person name="Davidson R.M."/>
            <person name="Lin H."/>
            <person name="Quesada-Ocampo L."/>
            <person name="Vaillancourt B."/>
            <person name="Sakai H."/>
            <person name="Lee S.S."/>
            <person name="Kim J."/>
            <person name="Numa H."/>
            <person name="Itoh T."/>
            <person name="Buell C.R."/>
            <person name="Matsumoto T."/>
        </authorList>
    </citation>
    <scope>NUCLEOTIDE SEQUENCE [LARGE SCALE GENOMIC DNA]</scope>
    <source>
        <strain evidence="2">cv. Nipponbare</strain>
    </source>
</reference>
<evidence type="ECO:0000313" key="2">
    <source>
        <dbReference type="Proteomes" id="UP000059680"/>
    </source>
</evidence>